<dbReference type="PRINTS" id="PR00953">
    <property type="entry name" value="TYPE3IMRPROT"/>
</dbReference>
<dbReference type="Proteomes" id="UP000028486">
    <property type="component" value="Chromosome"/>
</dbReference>
<keyword evidence="12" id="KW-1185">Reference proteome</keyword>
<dbReference type="GO" id="GO:0006605">
    <property type="term" value="P:protein targeting"/>
    <property type="evidence" value="ECO:0007669"/>
    <property type="project" value="UniProtKB-UniRule"/>
</dbReference>
<reference evidence="12" key="1">
    <citation type="journal article" date="2014" name="Genome Announc.">
        <title>Complete Genome Sequence of Campylobacter iguaniorum Strain 1485ET, Isolated from a Bearded Dragon (Pogona vitticeps).</title>
        <authorList>
            <person name="Gilbert M.J."/>
            <person name="Miller W.G."/>
            <person name="Yee E."/>
            <person name="Kik M."/>
            <person name="Wagenaar J.A."/>
            <person name="Duim B."/>
        </authorList>
    </citation>
    <scope>NUCLEOTIDE SEQUENCE [LARGE SCALE GENOMIC DNA]</scope>
    <source>
        <strain evidence="12">1485E</strain>
    </source>
</reference>
<dbReference type="PANTHER" id="PTHR30065:SF8">
    <property type="entry name" value="FLAGELLAR BIOSYNTHETIC PROTEIN FLIR"/>
    <property type="match status" value="1"/>
</dbReference>
<dbReference type="RefSeq" id="WP_038454986.1">
    <property type="nucleotide sequence ID" value="NZ_CP009043.1"/>
</dbReference>
<dbReference type="KEGG" id="caj:CIG1485E_1435"/>
<gene>
    <name evidence="11" type="primary">fliR</name>
    <name evidence="11" type="ORF">CIG1485E_1435</name>
</gene>
<dbReference type="GO" id="GO:0044780">
    <property type="term" value="P:bacterial-type flagellum assembly"/>
    <property type="evidence" value="ECO:0007669"/>
    <property type="project" value="UniProtKB-UniRule"/>
</dbReference>
<feature type="transmembrane region" description="Helical" evidence="10">
    <location>
        <begin position="177"/>
        <end position="202"/>
    </location>
</feature>
<evidence type="ECO:0000313" key="12">
    <source>
        <dbReference type="Proteomes" id="UP000028486"/>
    </source>
</evidence>
<feature type="transmembrane region" description="Helical" evidence="10">
    <location>
        <begin position="146"/>
        <end position="165"/>
    </location>
</feature>
<keyword evidence="5 10" id="KW-0812">Transmembrane</keyword>
<feature type="transmembrane region" description="Helical" evidence="10">
    <location>
        <begin position="39"/>
        <end position="59"/>
    </location>
</feature>
<dbReference type="eggNOG" id="COG1684">
    <property type="taxonomic scope" value="Bacteria"/>
</dbReference>
<dbReference type="GO" id="GO:0009425">
    <property type="term" value="C:bacterial-type flagellum basal body"/>
    <property type="evidence" value="ECO:0007669"/>
    <property type="project" value="UniProtKB-SubCell"/>
</dbReference>
<accession>A0A076FC60</accession>
<evidence type="ECO:0000256" key="6">
    <source>
        <dbReference type="ARBA" id="ARBA00022989"/>
    </source>
</evidence>
<feature type="transmembrane region" description="Helical" evidence="10">
    <location>
        <begin position="121"/>
        <end position="140"/>
    </location>
</feature>
<evidence type="ECO:0000313" key="11">
    <source>
        <dbReference type="EMBL" id="AII15258.1"/>
    </source>
</evidence>
<dbReference type="NCBIfam" id="TIGR01400">
    <property type="entry name" value="fliR"/>
    <property type="match status" value="1"/>
</dbReference>
<evidence type="ECO:0000256" key="3">
    <source>
        <dbReference type="ARBA" id="ARBA00021717"/>
    </source>
</evidence>
<dbReference type="EMBL" id="CP009043">
    <property type="protein sequence ID" value="AII15258.1"/>
    <property type="molecule type" value="Genomic_DNA"/>
</dbReference>
<dbReference type="OrthoDB" id="9797790at2"/>
<comment type="function">
    <text evidence="1 10">Role in flagellar biosynthesis.</text>
</comment>
<evidence type="ECO:0000256" key="5">
    <source>
        <dbReference type="ARBA" id="ARBA00022692"/>
    </source>
</evidence>
<keyword evidence="7 10" id="KW-0472">Membrane</keyword>
<sequence length="257" mass="28550">MEFVNYLGQNNVITFFLLFVRTGALMIFFPFFSHTQIPIIIKTALAFMLSIFLFPLASPPPNLADLQIVYLVLEALSELMFGICAGVLLMLVFGALQLAGEQISMIMGFSMASVIDPQSGVNTPLISNILNFIVLLAFLLFDGHHIVLQFIAYSLEFIPLGGFYPDQNLVKYMAKGVMNLFLFGFIISFPILALSLLADLIFGMLMKTMPQFNLLVVGFPIKIAIAFMVLTAIISAIIKLFTTLMMQVLNDMPGLFF</sequence>
<dbReference type="GO" id="GO:0005886">
    <property type="term" value="C:plasma membrane"/>
    <property type="evidence" value="ECO:0007669"/>
    <property type="project" value="UniProtKB-SubCell"/>
</dbReference>
<dbReference type="STRING" id="1244531.CIG2463D_1628"/>
<comment type="similarity">
    <text evidence="2 10">Belongs to the FliR/MopE/SpaR family.</text>
</comment>
<comment type="subcellular location">
    <subcellularLocation>
        <location evidence="10">Cell membrane</location>
        <topology evidence="10">Multi-pass membrane protein</topology>
    </subcellularLocation>
    <subcellularLocation>
        <location evidence="10">Bacterial flagellum basal body</location>
    </subcellularLocation>
</comment>
<keyword evidence="11" id="KW-0282">Flagellum</keyword>
<organism evidence="11 12">
    <name type="scientific">Campylobacter iguaniorum</name>
    <dbReference type="NCBI Taxonomy" id="1244531"/>
    <lineage>
        <taxon>Bacteria</taxon>
        <taxon>Pseudomonadati</taxon>
        <taxon>Campylobacterota</taxon>
        <taxon>Epsilonproteobacteria</taxon>
        <taxon>Campylobacterales</taxon>
        <taxon>Campylobacteraceae</taxon>
        <taxon>Campylobacter</taxon>
    </lineage>
</organism>
<evidence type="ECO:0000256" key="1">
    <source>
        <dbReference type="ARBA" id="ARBA00002578"/>
    </source>
</evidence>
<evidence type="ECO:0000256" key="9">
    <source>
        <dbReference type="NCBIfam" id="TIGR01400"/>
    </source>
</evidence>
<evidence type="ECO:0000256" key="8">
    <source>
        <dbReference type="ARBA" id="ARBA00023143"/>
    </source>
</evidence>
<dbReference type="InterPro" id="IPR006303">
    <property type="entry name" value="FliR"/>
</dbReference>
<proteinExistence type="inferred from homology"/>
<dbReference type="AlphaFoldDB" id="A0A076FC60"/>
<evidence type="ECO:0000256" key="10">
    <source>
        <dbReference type="RuleBase" id="RU362071"/>
    </source>
</evidence>
<dbReference type="PANTHER" id="PTHR30065">
    <property type="entry name" value="FLAGELLAR BIOSYNTHETIC PROTEIN FLIR"/>
    <property type="match status" value="1"/>
</dbReference>
<evidence type="ECO:0000256" key="2">
    <source>
        <dbReference type="ARBA" id="ARBA00009772"/>
    </source>
</evidence>
<dbReference type="InterPro" id="IPR002010">
    <property type="entry name" value="T3SS_IM_R"/>
</dbReference>
<keyword evidence="4 10" id="KW-1003">Cell membrane</keyword>
<dbReference type="Pfam" id="PF01311">
    <property type="entry name" value="Bac_export_1"/>
    <property type="match status" value="1"/>
</dbReference>
<keyword evidence="11" id="KW-0966">Cell projection</keyword>
<feature type="transmembrane region" description="Helical" evidence="10">
    <location>
        <begin position="12"/>
        <end position="32"/>
    </location>
</feature>
<feature type="transmembrane region" description="Helical" evidence="10">
    <location>
        <begin position="214"/>
        <end position="238"/>
    </location>
</feature>
<keyword evidence="6 10" id="KW-1133">Transmembrane helix</keyword>
<dbReference type="HOGENOM" id="CLU_063626_2_3_7"/>
<name>A0A076FC60_9BACT</name>
<evidence type="ECO:0000256" key="4">
    <source>
        <dbReference type="ARBA" id="ARBA00022475"/>
    </source>
</evidence>
<keyword evidence="8 10" id="KW-0975">Bacterial flagellum</keyword>
<feature type="transmembrane region" description="Helical" evidence="10">
    <location>
        <begin position="79"/>
        <end position="100"/>
    </location>
</feature>
<protein>
    <recommendedName>
        <fullName evidence="3 9">Flagellar biosynthetic protein FliR</fullName>
    </recommendedName>
</protein>
<keyword evidence="11" id="KW-0969">Cilium</keyword>
<evidence type="ECO:0000256" key="7">
    <source>
        <dbReference type="ARBA" id="ARBA00023136"/>
    </source>
</evidence>